<dbReference type="EMBL" id="GBYB01008651">
    <property type="protein sequence ID" value="JAG78418.1"/>
    <property type="molecule type" value="Transcribed_RNA"/>
</dbReference>
<keyword evidence="4" id="KW-1185">Reference proteome</keyword>
<dbReference type="Proteomes" id="UP000694866">
    <property type="component" value="Unplaced"/>
</dbReference>
<feature type="chain" id="PRO_5044541768" evidence="2">
    <location>
        <begin position="17"/>
        <end position="209"/>
    </location>
</feature>
<name>A0A0C9RNJ3_9HYME</name>
<accession>A0A9R1T4U7</accession>
<organism evidence="3">
    <name type="scientific">Fopius arisanus</name>
    <dbReference type="NCBI Taxonomy" id="64838"/>
    <lineage>
        <taxon>Eukaryota</taxon>
        <taxon>Metazoa</taxon>
        <taxon>Ecdysozoa</taxon>
        <taxon>Arthropoda</taxon>
        <taxon>Hexapoda</taxon>
        <taxon>Insecta</taxon>
        <taxon>Pterygota</taxon>
        <taxon>Neoptera</taxon>
        <taxon>Endopterygota</taxon>
        <taxon>Hymenoptera</taxon>
        <taxon>Apocrita</taxon>
        <taxon>Ichneumonoidea</taxon>
        <taxon>Braconidae</taxon>
        <taxon>Opiinae</taxon>
        <taxon>Fopius</taxon>
    </lineage>
</organism>
<feature type="compositionally biased region" description="Polar residues" evidence="1">
    <location>
        <begin position="146"/>
        <end position="155"/>
    </location>
</feature>
<feature type="compositionally biased region" description="Gly residues" evidence="1">
    <location>
        <begin position="159"/>
        <end position="173"/>
    </location>
</feature>
<protein>
    <submittedName>
        <fullName evidence="3 5">Uncharacterized protein</fullName>
    </submittedName>
</protein>
<feature type="signal peptide" evidence="2">
    <location>
        <begin position="1"/>
        <end position="16"/>
    </location>
</feature>
<feature type="compositionally biased region" description="Polar residues" evidence="1">
    <location>
        <begin position="46"/>
        <end position="62"/>
    </location>
</feature>
<feature type="compositionally biased region" description="Low complexity" evidence="1">
    <location>
        <begin position="176"/>
        <end position="197"/>
    </location>
</feature>
<gene>
    <name evidence="5" type="primary">LOC105266417</name>
    <name evidence="3" type="ORF">g.52536</name>
</gene>
<keyword evidence="2" id="KW-0732">Signal</keyword>
<reference evidence="3" key="1">
    <citation type="submission" date="2015-01" db="EMBL/GenBank/DDBJ databases">
        <title>Transcriptome Assembly of Fopius arisanus.</title>
        <authorList>
            <person name="Geib S."/>
        </authorList>
    </citation>
    <scope>NUCLEOTIDE SEQUENCE</scope>
</reference>
<evidence type="ECO:0000256" key="1">
    <source>
        <dbReference type="SAM" id="MobiDB-lite"/>
    </source>
</evidence>
<evidence type="ECO:0000313" key="4">
    <source>
        <dbReference type="Proteomes" id="UP000694866"/>
    </source>
</evidence>
<dbReference type="AlphaFoldDB" id="A0A0C9RNJ3"/>
<accession>A0A0C9RNJ3</accession>
<proteinExistence type="predicted"/>
<reference evidence="5" key="2">
    <citation type="submission" date="2025-04" db="UniProtKB">
        <authorList>
            <consortium name="RefSeq"/>
        </authorList>
    </citation>
    <scope>IDENTIFICATION</scope>
</reference>
<dbReference type="KEGG" id="fas:105266417"/>
<dbReference type="RefSeq" id="XP_011302860.1">
    <property type="nucleotide sequence ID" value="XM_011304558.1"/>
</dbReference>
<feature type="region of interest" description="Disordered" evidence="1">
    <location>
        <begin position="114"/>
        <end position="209"/>
    </location>
</feature>
<feature type="region of interest" description="Disordered" evidence="1">
    <location>
        <begin position="40"/>
        <end position="94"/>
    </location>
</feature>
<evidence type="ECO:0000313" key="3">
    <source>
        <dbReference type="EMBL" id="JAG78418.1"/>
    </source>
</evidence>
<sequence length="209" mass="22314">MSPFNVLIILIASVSGLPTSNYQRRDNFGYEVTALEQSGLLEPSGAGSSPVKTGKQPKNSAGESKESGYYKQFGTNADGEKGFESGTYSHGQNGYKELDTFHKQIGDKYGFEENLEFGHGKGNQNSGKHSRARESKSEDADEAGTSVETFYADTNGSGEYLGGGETYSSGGDGDNYEYSSGDSGEGAYSESSSYSSNDGDKSGSDEYYY</sequence>
<feature type="compositionally biased region" description="Basic and acidic residues" evidence="1">
    <location>
        <begin position="198"/>
        <end position="209"/>
    </location>
</feature>
<evidence type="ECO:0000313" key="5">
    <source>
        <dbReference type="RefSeq" id="XP_011302860.1"/>
    </source>
</evidence>
<evidence type="ECO:0000256" key="2">
    <source>
        <dbReference type="SAM" id="SignalP"/>
    </source>
</evidence>
<dbReference type="OrthoDB" id="8193799at2759"/>
<dbReference type="GeneID" id="105266417"/>